<name>A0A9W6WCH7_9ACTN</name>
<dbReference type="EMBL" id="BSTX01000004">
    <property type="protein sequence ID" value="GLZ80601.1"/>
    <property type="molecule type" value="Genomic_DNA"/>
</dbReference>
<evidence type="ECO:0000313" key="2">
    <source>
        <dbReference type="Proteomes" id="UP001165079"/>
    </source>
</evidence>
<dbReference type="AlphaFoldDB" id="A0A9W6WCH7"/>
<evidence type="ECO:0008006" key="3">
    <source>
        <dbReference type="Google" id="ProtNLM"/>
    </source>
</evidence>
<comment type="caution">
    <text evidence="1">The sequence shown here is derived from an EMBL/GenBank/DDBJ whole genome shotgun (WGS) entry which is preliminary data.</text>
</comment>
<protein>
    <recommendedName>
        <fullName evidence="3">DivIVA domain-containing protein</fullName>
    </recommendedName>
</protein>
<dbReference type="Proteomes" id="UP001165079">
    <property type="component" value="Unassembled WGS sequence"/>
</dbReference>
<accession>A0A9W6WCH7</accession>
<dbReference type="RefSeq" id="WP_285665836.1">
    <property type="nucleotide sequence ID" value="NZ_BSTX01000004.1"/>
</dbReference>
<gene>
    <name evidence="1" type="ORF">Afil01_54080</name>
</gene>
<organism evidence="1 2">
    <name type="scientific">Actinorhabdospora filicis</name>
    <dbReference type="NCBI Taxonomy" id="1785913"/>
    <lineage>
        <taxon>Bacteria</taxon>
        <taxon>Bacillati</taxon>
        <taxon>Actinomycetota</taxon>
        <taxon>Actinomycetes</taxon>
        <taxon>Micromonosporales</taxon>
        <taxon>Micromonosporaceae</taxon>
        <taxon>Actinorhabdospora</taxon>
    </lineage>
</organism>
<evidence type="ECO:0000313" key="1">
    <source>
        <dbReference type="EMBL" id="GLZ80601.1"/>
    </source>
</evidence>
<keyword evidence="2" id="KW-1185">Reference proteome</keyword>
<sequence>MPFFERAKPTGPGFTLGMRGYDRTAVDTWVRSVERMLSGEVPAGPVPEPEFMVLLRGYDRAQVDAYVARARAKLAE</sequence>
<reference evidence="1" key="1">
    <citation type="submission" date="2023-03" db="EMBL/GenBank/DDBJ databases">
        <title>Actinorhabdospora filicis NBRC 111898.</title>
        <authorList>
            <person name="Ichikawa N."/>
            <person name="Sato H."/>
            <person name="Tonouchi N."/>
        </authorList>
    </citation>
    <scope>NUCLEOTIDE SEQUENCE</scope>
    <source>
        <strain evidence="1">NBRC 111898</strain>
    </source>
</reference>
<proteinExistence type="predicted"/>